<evidence type="ECO:0000256" key="6">
    <source>
        <dbReference type="ARBA" id="ARBA00022968"/>
    </source>
</evidence>
<dbReference type="VEuPathDB" id="VectorBase:BGLB032868"/>
<keyword evidence="6" id="KW-0735">Signal-anchor</keyword>
<dbReference type="InterPro" id="IPR003406">
    <property type="entry name" value="Glyco_trans_14"/>
</dbReference>
<keyword evidence="4" id="KW-0808">Transferase</keyword>
<comment type="similarity">
    <text evidence="10">Belongs to the glycosyltransferase 14 family.</text>
</comment>
<dbReference type="GO" id="GO:0016020">
    <property type="term" value="C:membrane"/>
    <property type="evidence" value="ECO:0007669"/>
    <property type="project" value="UniProtKB-SubCell"/>
</dbReference>
<dbReference type="STRING" id="6526.A0A2C9LMU6"/>
<evidence type="ECO:0000256" key="3">
    <source>
        <dbReference type="ARBA" id="ARBA00022676"/>
    </source>
</evidence>
<comment type="pathway">
    <text evidence="2">Protein modification; protein glycosylation.</text>
</comment>
<evidence type="ECO:0000256" key="4">
    <source>
        <dbReference type="ARBA" id="ARBA00022679"/>
    </source>
</evidence>
<keyword evidence="9" id="KW-0325">Glycoprotein</keyword>
<dbReference type="VEuPathDB" id="VectorBase:BGLAX_048388"/>
<keyword evidence="5" id="KW-0812">Transmembrane</keyword>
<name>A0A2C9LMU6_BIOGL</name>
<keyword evidence="8" id="KW-0472">Membrane</keyword>
<dbReference type="KEGG" id="bgt:106066663"/>
<sequence>MKRFNRSYLKCLHWRGPQRCTLLLLSGCFILILLSFFLLPSPDVYSEFGPRSQLVSNKFESLLFELIPPRLESRVDCSAIINGNMQEIDKAKQVSMHLKNTHEELTTESYLELTSNCLEFLEIRGYLKSSLSRDEFEFSIAYSILITEDVEMAERLLRAIYRPQNYYCIHVDSKSDAIYKVFLAIASCFNNVFIPERRLKMIWGTFSILEAELICMETLWPFARWKYFINLTGKEFPLKTNLDIVKVLQSLNGANDIHANIRETYTERWRYHFHYPPPWFRPVKGSVHIAASRSFVDFVLHNETAAKILSWVKTLPKFHDEVFFSTLNHNPHLMVPGSYTGDLDTDEITKPHVSRYKVWNTSSHYFCATNRWEKYICILTTGDLPLMLRSIHLFANKFYLQEDRIVVSCLEEWIYNATKDGFLETRQINISYYENLDIVKNQIRIPITS</sequence>
<reference evidence="11" key="1">
    <citation type="submission" date="2020-05" db="UniProtKB">
        <authorList>
            <consortium name="EnsemblMetazoa"/>
        </authorList>
    </citation>
    <scope>IDENTIFICATION</scope>
    <source>
        <strain evidence="11">BB02</strain>
    </source>
</reference>
<gene>
    <name evidence="11" type="primary">106066663</name>
</gene>
<keyword evidence="3" id="KW-0328">Glycosyltransferase</keyword>
<dbReference type="AlphaFoldDB" id="A0A2C9LMU6"/>
<dbReference type="EnsemblMetazoa" id="BGLB032868-RA">
    <property type="protein sequence ID" value="BGLB032868-PA"/>
    <property type="gene ID" value="BGLB032868"/>
</dbReference>
<evidence type="ECO:0000256" key="2">
    <source>
        <dbReference type="ARBA" id="ARBA00004922"/>
    </source>
</evidence>
<evidence type="ECO:0000313" key="12">
    <source>
        <dbReference type="Proteomes" id="UP000076420"/>
    </source>
</evidence>
<dbReference type="Pfam" id="PF02485">
    <property type="entry name" value="Branch"/>
    <property type="match status" value="1"/>
</dbReference>
<evidence type="ECO:0000256" key="5">
    <source>
        <dbReference type="ARBA" id="ARBA00022692"/>
    </source>
</evidence>
<dbReference type="PANTHER" id="PTHR19297">
    <property type="entry name" value="GLYCOSYLTRANSFERASE 14 FAMILY MEMBER"/>
    <property type="match status" value="1"/>
</dbReference>
<dbReference type="OrthoDB" id="2019572at2759"/>
<evidence type="ECO:0000256" key="9">
    <source>
        <dbReference type="ARBA" id="ARBA00023180"/>
    </source>
</evidence>
<evidence type="ECO:0000256" key="7">
    <source>
        <dbReference type="ARBA" id="ARBA00022989"/>
    </source>
</evidence>
<accession>A0A2C9LMU6</accession>
<evidence type="ECO:0008006" key="13">
    <source>
        <dbReference type="Google" id="ProtNLM"/>
    </source>
</evidence>
<dbReference type="PANTHER" id="PTHR19297:SF191">
    <property type="entry name" value="PROTEIN XYLOSYLTRANSFERASE"/>
    <property type="match status" value="1"/>
</dbReference>
<protein>
    <recommendedName>
        <fullName evidence="13">Protein xylosyltransferase</fullName>
    </recommendedName>
</protein>
<dbReference type="GO" id="GO:0008375">
    <property type="term" value="F:acetylglucosaminyltransferase activity"/>
    <property type="evidence" value="ECO:0007669"/>
    <property type="project" value="TreeGrafter"/>
</dbReference>
<proteinExistence type="inferred from homology"/>
<organism evidence="11 12">
    <name type="scientific">Biomphalaria glabrata</name>
    <name type="common">Bloodfluke planorb</name>
    <name type="synonym">Freshwater snail</name>
    <dbReference type="NCBI Taxonomy" id="6526"/>
    <lineage>
        <taxon>Eukaryota</taxon>
        <taxon>Metazoa</taxon>
        <taxon>Spiralia</taxon>
        <taxon>Lophotrochozoa</taxon>
        <taxon>Mollusca</taxon>
        <taxon>Gastropoda</taxon>
        <taxon>Heterobranchia</taxon>
        <taxon>Euthyneura</taxon>
        <taxon>Panpulmonata</taxon>
        <taxon>Hygrophila</taxon>
        <taxon>Lymnaeoidea</taxon>
        <taxon>Planorbidae</taxon>
        <taxon>Biomphalaria</taxon>
    </lineage>
</organism>
<comment type="subcellular location">
    <subcellularLocation>
        <location evidence="1">Membrane</location>
        <topology evidence="1">Single-pass type II membrane protein</topology>
    </subcellularLocation>
</comment>
<keyword evidence="7" id="KW-1133">Transmembrane helix</keyword>
<evidence type="ECO:0000313" key="11">
    <source>
        <dbReference type="EnsemblMetazoa" id="BGLB032868-PA"/>
    </source>
</evidence>
<evidence type="ECO:0000256" key="10">
    <source>
        <dbReference type="ARBA" id="ARBA00038150"/>
    </source>
</evidence>
<evidence type="ECO:0000256" key="1">
    <source>
        <dbReference type="ARBA" id="ARBA00004606"/>
    </source>
</evidence>
<evidence type="ECO:0000256" key="8">
    <source>
        <dbReference type="ARBA" id="ARBA00023136"/>
    </source>
</evidence>
<dbReference type="RefSeq" id="XP_013081186.2">
    <property type="nucleotide sequence ID" value="XM_013225732.2"/>
</dbReference>
<dbReference type="Proteomes" id="UP000076420">
    <property type="component" value="Unassembled WGS sequence"/>
</dbReference>